<name>A0ABV6JA60_9BACL</name>
<accession>A0ABV6JA60</accession>
<evidence type="ECO:0000313" key="4">
    <source>
        <dbReference type="Proteomes" id="UP001589818"/>
    </source>
</evidence>
<proteinExistence type="inferred from homology"/>
<dbReference type="Pfam" id="PF00535">
    <property type="entry name" value="Glycos_transf_2"/>
    <property type="match status" value="1"/>
</dbReference>
<sequence length="265" mass="31286">MNTSLVTVVVPTYNKEKFIKNALNSISMQTYTDWRLLVIDDASTDGTVGIIKKNIDPDKTRLIELKENKGICHVLNTALKHIDTKYFVQVDGDDWIEPNALETMLTKMEKEPRTTAMAYANTVHWIHKNGIDRFNEMRQRKAFKDKYDFVTYESMVQLRFYRTDCVRGVDGWETDDPSKGRILEDRRMVLRLLDKYKLCYVNKYLYHLRNTGKNLSSDKYARAYSKAIVYFTDRALRRWGNKYKAKYSHSPSLWPKIQLIRVKKK</sequence>
<reference evidence="3 4" key="1">
    <citation type="submission" date="2024-09" db="EMBL/GenBank/DDBJ databases">
        <authorList>
            <person name="Sun Q."/>
            <person name="Mori K."/>
        </authorList>
    </citation>
    <scope>NUCLEOTIDE SEQUENCE [LARGE SCALE GENOMIC DNA]</scope>
    <source>
        <strain evidence="3 4">CCM 4839</strain>
    </source>
</reference>
<evidence type="ECO:0000259" key="2">
    <source>
        <dbReference type="Pfam" id="PF00535"/>
    </source>
</evidence>
<gene>
    <name evidence="3" type="ORF">ACFFJ8_13430</name>
</gene>
<keyword evidence="4" id="KW-1185">Reference proteome</keyword>
<dbReference type="PANTHER" id="PTHR43685:SF11">
    <property type="entry name" value="GLYCOSYLTRANSFERASE TAGX-RELATED"/>
    <property type="match status" value="1"/>
</dbReference>
<evidence type="ECO:0000256" key="1">
    <source>
        <dbReference type="ARBA" id="ARBA00006739"/>
    </source>
</evidence>
<dbReference type="SUPFAM" id="SSF53448">
    <property type="entry name" value="Nucleotide-diphospho-sugar transferases"/>
    <property type="match status" value="1"/>
</dbReference>
<dbReference type="CDD" id="cd00761">
    <property type="entry name" value="Glyco_tranf_GTA_type"/>
    <property type="match status" value="1"/>
</dbReference>
<dbReference type="InterPro" id="IPR001173">
    <property type="entry name" value="Glyco_trans_2-like"/>
</dbReference>
<dbReference type="InterPro" id="IPR050834">
    <property type="entry name" value="Glycosyltransf_2"/>
</dbReference>
<organism evidence="3 4">
    <name type="scientific">Paenibacillus mendelii</name>
    <dbReference type="NCBI Taxonomy" id="206163"/>
    <lineage>
        <taxon>Bacteria</taxon>
        <taxon>Bacillati</taxon>
        <taxon>Bacillota</taxon>
        <taxon>Bacilli</taxon>
        <taxon>Bacillales</taxon>
        <taxon>Paenibacillaceae</taxon>
        <taxon>Paenibacillus</taxon>
    </lineage>
</organism>
<dbReference type="RefSeq" id="WP_204819465.1">
    <property type="nucleotide sequence ID" value="NZ_JANHOF010000003.1"/>
</dbReference>
<feature type="domain" description="Glycosyltransferase 2-like" evidence="2">
    <location>
        <begin position="7"/>
        <end position="130"/>
    </location>
</feature>
<protein>
    <submittedName>
        <fullName evidence="3">Glycosyltransferase family 2 protein</fullName>
    </submittedName>
</protein>
<dbReference type="PANTHER" id="PTHR43685">
    <property type="entry name" value="GLYCOSYLTRANSFERASE"/>
    <property type="match status" value="1"/>
</dbReference>
<comment type="caution">
    <text evidence="3">The sequence shown here is derived from an EMBL/GenBank/DDBJ whole genome shotgun (WGS) entry which is preliminary data.</text>
</comment>
<dbReference type="Gene3D" id="3.90.550.10">
    <property type="entry name" value="Spore Coat Polysaccharide Biosynthesis Protein SpsA, Chain A"/>
    <property type="match status" value="1"/>
</dbReference>
<dbReference type="InterPro" id="IPR029044">
    <property type="entry name" value="Nucleotide-diphossugar_trans"/>
</dbReference>
<comment type="similarity">
    <text evidence="1">Belongs to the glycosyltransferase 2 family.</text>
</comment>
<evidence type="ECO:0000313" key="3">
    <source>
        <dbReference type="EMBL" id="MFC0392369.1"/>
    </source>
</evidence>
<dbReference type="Proteomes" id="UP001589818">
    <property type="component" value="Unassembled WGS sequence"/>
</dbReference>
<dbReference type="EMBL" id="JBHLVF010000017">
    <property type="protein sequence ID" value="MFC0392369.1"/>
    <property type="molecule type" value="Genomic_DNA"/>
</dbReference>